<keyword evidence="3" id="KW-1185">Reference proteome</keyword>
<evidence type="ECO:0000313" key="1">
    <source>
        <dbReference type="EMBL" id="MBC5727428.1"/>
    </source>
</evidence>
<dbReference type="RefSeq" id="WP_186934746.1">
    <property type="nucleotide sequence ID" value="NZ_JACOPS010000001.1"/>
</dbReference>
<dbReference type="Proteomes" id="UP000636755">
    <property type="component" value="Unassembled WGS sequence"/>
</dbReference>
<name>A0ABR7HIY4_9FIRM</name>
<organism evidence="2 3">
    <name type="scientific">Ruminococcus intestinalis</name>
    <dbReference type="NCBI Taxonomy" id="2763066"/>
    <lineage>
        <taxon>Bacteria</taxon>
        <taxon>Bacillati</taxon>
        <taxon>Bacillota</taxon>
        <taxon>Clostridia</taxon>
        <taxon>Eubacteriales</taxon>
        <taxon>Oscillospiraceae</taxon>
        <taxon>Ruminococcus</taxon>
    </lineage>
</organism>
<comment type="caution">
    <text evidence="2">The sequence shown here is derived from an EMBL/GenBank/DDBJ whole genome shotgun (WGS) entry which is preliminary data.</text>
</comment>
<proteinExistence type="predicted"/>
<reference evidence="2 3" key="1">
    <citation type="submission" date="2020-08" db="EMBL/GenBank/DDBJ databases">
        <title>Genome public.</title>
        <authorList>
            <person name="Liu C."/>
            <person name="Sun Q."/>
        </authorList>
    </citation>
    <scope>NUCLEOTIDE SEQUENCE [LARGE SCALE GENOMIC DNA]</scope>
    <source>
        <strain evidence="2 3">NSJ-71</strain>
    </source>
</reference>
<evidence type="ECO:0000313" key="3">
    <source>
        <dbReference type="Proteomes" id="UP000636755"/>
    </source>
</evidence>
<gene>
    <name evidence="1" type="ORF">H8R91_02555</name>
    <name evidence="2" type="ORF">H8R91_02615</name>
</gene>
<sequence>MPQLLRYKLKDLKNFNKDYFKLYGLRVYTGRQGAGKTIGLVYDLERYRKRYPKAKIYTNFGYKYETAPLNSLNDLLDSSLKNGTDGVIFAIDEIQNEFSCANSKDFPETLLSQVTQQRKQRVCILATSQVFTRVAKPLREQCFIVVVCQTLFSRYTRLKYYDADAYIEYADNPSRDKRRKLRKKDYQSFVQTDSLRDLYNSYLLIERLSRVGFAPKQQVINTTNIVVSNAKGKR</sequence>
<dbReference type="InterPro" id="IPR027417">
    <property type="entry name" value="P-loop_NTPase"/>
</dbReference>
<dbReference type="EMBL" id="JACOPS010000001">
    <property type="protein sequence ID" value="MBC5727440.1"/>
    <property type="molecule type" value="Genomic_DNA"/>
</dbReference>
<protein>
    <submittedName>
        <fullName evidence="2">ATPase</fullName>
    </submittedName>
</protein>
<accession>A0ABR7HIY4</accession>
<dbReference type="Gene3D" id="3.40.50.300">
    <property type="entry name" value="P-loop containing nucleotide triphosphate hydrolases"/>
    <property type="match status" value="1"/>
</dbReference>
<dbReference type="EMBL" id="JACOPS010000001">
    <property type="protein sequence ID" value="MBC5727428.1"/>
    <property type="molecule type" value="Genomic_DNA"/>
</dbReference>
<evidence type="ECO:0000313" key="2">
    <source>
        <dbReference type="EMBL" id="MBC5727440.1"/>
    </source>
</evidence>
<dbReference type="SUPFAM" id="SSF52540">
    <property type="entry name" value="P-loop containing nucleoside triphosphate hydrolases"/>
    <property type="match status" value="1"/>
</dbReference>